<protein>
    <recommendedName>
        <fullName evidence="3">DUF294 domain-containing protein</fullName>
    </recommendedName>
</protein>
<organism evidence="4 5">
    <name type="scientific">Paragemmobacter ruber</name>
    <dbReference type="NCBI Taxonomy" id="1985673"/>
    <lineage>
        <taxon>Bacteria</taxon>
        <taxon>Pseudomonadati</taxon>
        <taxon>Pseudomonadota</taxon>
        <taxon>Alphaproteobacteria</taxon>
        <taxon>Rhodobacterales</taxon>
        <taxon>Paracoccaceae</taxon>
        <taxon>Paragemmobacter</taxon>
    </lineage>
</organism>
<name>A0ABW9Y5A0_9RHOB</name>
<accession>A0ABW9Y5A0</accession>
<keyword evidence="2" id="KW-0472">Membrane</keyword>
<evidence type="ECO:0000256" key="1">
    <source>
        <dbReference type="SAM" id="MobiDB-lite"/>
    </source>
</evidence>
<dbReference type="Pfam" id="PF10335">
    <property type="entry name" value="DUF294_C"/>
    <property type="match status" value="1"/>
</dbReference>
<evidence type="ECO:0000313" key="5">
    <source>
        <dbReference type="Proteomes" id="UP001517376"/>
    </source>
</evidence>
<evidence type="ECO:0000256" key="2">
    <source>
        <dbReference type="SAM" id="Phobius"/>
    </source>
</evidence>
<evidence type="ECO:0000313" key="4">
    <source>
        <dbReference type="EMBL" id="NBE07742.1"/>
    </source>
</evidence>
<comment type="caution">
    <text evidence="4">The sequence shown here is derived from an EMBL/GenBank/DDBJ whole genome shotgun (WGS) entry which is preliminary data.</text>
</comment>
<dbReference type="Proteomes" id="UP001517376">
    <property type="component" value="Unassembled WGS sequence"/>
</dbReference>
<keyword evidence="2" id="KW-1133">Transmembrane helix</keyword>
<evidence type="ECO:0000259" key="3">
    <source>
        <dbReference type="Pfam" id="PF10335"/>
    </source>
</evidence>
<keyword evidence="2" id="KW-0812">Transmembrane</keyword>
<dbReference type="RefSeq" id="WP_161766764.1">
    <property type="nucleotide sequence ID" value="NZ_JAAATW010000002.1"/>
</dbReference>
<feature type="region of interest" description="Disordered" evidence="1">
    <location>
        <begin position="70"/>
        <end position="89"/>
    </location>
</feature>
<sequence>MEGDHAWFVLLAVCVADAPPVGLLRGFATIRSGGRKNQIAVKHLGVVPVTELARIHAMIGRLAPANTRARLEHQARQVRAGQRRRRMPF</sequence>
<feature type="domain" description="DUF294" evidence="3">
    <location>
        <begin position="16"/>
        <end position="77"/>
    </location>
</feature>
<keyword evidence="5" id="KW-1185">Reference proteome</keyword>
<proteinExistence type="predicted"/>
<gene>
    <name evidence="4" type="ORF">GU920_09350</name>
</gene>
<feature type="transmembrane region" description="Helical" evidence="2">
    <location>
        <begin position="6"/>
        <end position="28"/>
    </location>
</feature>
<reference evidence="5" key="1">
    <citation type="submission" date="2020-01" db="EMBL/GenBank/DDBJ databases">
        <title>Sphingomonas sp. strain CSW-10.</title>
        <authorList>
            <person name="Chen W.-M."/>
        </authorList>
    </citation>
    <scope>NUCLEOTIDE SEQUENCE [LARGE SCALE GENOMIC DNA]</scope>
    <source>
        <strain evidence="5">CCP-1</strain>
    </source>
</reference>
<dbReference type="InterPro" id="IPR018821">
    <property type="entry name" value="DUF294_put_nucleoTrafse_sb-bd"/>
</dbReference>
<dbReference type="EMBL" id="JAAATW010000002">
    <property type="protein sequence ID" value="NBE07742.1"/>
    <property type="molecule type" value="Genomic_DNA"/>
</dbReference>